<protein>
    <submittedName>
        <fullName evidence="2">Uncharacterized protein</fullName>
    </submittedName>
</protein>
<reference evidence="2" key="1">
    <citation type="submission" date="2020-05" db="EMBL/GenBank/DDBJ databases">
        <title>WGS assembly of Panicum virgatum.</title>
        <authorList>
            <person name="Lovell J.T."/>
            <person name="Jenkins J."/>
            <person name="Shu S."/>
            <person name="Juenger T.E."/>
            <person name="Schmutz J."/>
        </authorList>
    </citation>
    <scope>NUCLEOTIDE SEQUENCE</scope>
    <source>
        <strain evidence="2">AP13</strain>
    </source>
</reference>
<evidence type="ECO:0000313" key="2">
    <source>
        <dbReference type="EMBL" id="KAG2626514.1"/>
    </source>
</evidence>
<evidence type="ECO:0000313" key="3">
    <source>
        <dbReference type="Proteomes" id="UP000823388"/>
    </source>
</evidence>
<evidence type="ECO:0000256" key="1">
    <source>
        <dbReference type="SAM" id="MobiDB-lite"/>
    </source>
</evidence>
<accession>A0A8T0UZI9</accession>
<name>A0A8T0UZI9_PANVG</name>
<keyword evidence="3" id="KW-1185">Reference proteome</keyword>
<gene>
    <name evidence="2" type="ORF">PVAP13_3KG364800</name>
</gene>
<organism evidence="2 3">
    <name type="scientific">Panicum virgatum</name>
    <name type="common">Blackwell switchgrass</name>
    <dbReference type="NCBI Taxonomy" id="38727"/>
    <lineage>
        <taxon>Eukaryota</taxon>
        <taxon>Viridiplantae</taxon>
        <taxon>Streptophyta</taxon>
        <taxon>Embryophyta</taxon>
        <taxon>Tracheophyta</taxon>
        <taxon>Spermatophyta</taxon>
        <taxon>Magnoliopsida</taxon>
        <taxon>Liliopsida</taxon>
        <taxon>Poales</taxon>
        <taxon>Poaceae</taxon>
        <taxon>PACMAD clade</taxon>
        <taxon>Panicoideae</taxon>
        <taxon>Panicodae</taxon>
        <taxon>Paniceae</taxon>
        <taxon>Panicinae</taxon>
        <taxon>Panicum</taxon>
        <taxon>Panicum sect. Hiantes</taxon>
    </lineage>
</organism>
<feature type="compositionally biased region" description="Basic and acidic residues" evidence="1">
    <location>
        <begin position="1"/>
        <end position="10"/>
    </location>
</feature>
<dbReference type="EMBL" id="CM029041">
    <property type="protein sequence ID" value="KAG2626514.1"/>
    <property type="molecule type" value="Genomic_DNA"/>
</dbReference>
<sequence length="125" mass="12713">MERSPSHGDSSESPSPSPPPAASDPGQAGAPIPPPAAPPISHATPRPPPRTGRGRCPRPRPLDPSPFACSSRVADCAGVAARRQLGFCADDLPSDEVAVAPIPCRRAVPPSPAGAPQIETPERGP</sequence>
<comment type="caution">
    <text evidence="2">The sequence shown here is derived from an EMBL/GenBank/DDBJ whole genome shotgun (WGS) entry which is preliminary data.</text>
</comment>
<dbReference type="AlphaFoldDB" id="A0A8T0UZI9"/>
<feature type="region of interest" description="Disordered" evidence="1">
    <location>
        <begin position="106"/>
        <end position="125"/>
    </location>
</feature>
<feature type="region of interest" description="Disordered" evidence="1">
    <location>
        <begin position="1"/>
        <end position="68"/>
    </location>
</feature>
<proteinExistence type="predicted"/>
<dbReference type="Proteomes" id="UP000823388">
    <property type="component" value="Chromosome 3K"/>
</dbReference>